<dbReference type="RefSeq" id="WP_345217212.1">
    <property type="nucleotide sequence ID" value="NZ_BAABGN010000012.1"/>
</dbReference>
<organism evidence="2 3">
    <name type="scientific">Georgenia halophila</name>
    <dbReference type="NCBI Taxonomy" id="620889"/>
    <lineage>
        <taxon>Bacteria</taxon>
        <taxon>Bacillati</taxon>
        <taxon>Actinomycetota</taxon>
        <taxon>Actinomycetes</taxon>
        <taxon>Micrococcales</taxon>
        <taxon>Bogoriellaceae</taxon>
        <taxon>Georgenia</taxon>
    </lineage>
</organism>
<dbReference type="EMBL" id="BAABGN010000012">
    <property type="protein sequence ID" value="GAA4429300.1"/>
    <property type="molecule type" value="Genomic_DNA"/>
</dbReference>
<proteinExistence type="predicted"/>
<protein>
    <recommendedName>
        <fullName evidence="4">Flagellar biosynthesis protein FlhA</fullName>
    </recommendedName>
</protein>
<name>A0ABP8LJ87_9MICO</name>
<keyword evidence="3" id="KW-1185">Reference proteome</keyword>
<sequence>MKNGIWTVLGVIGAVVVAWLLVDVVFSLVWLLAKLLVVALVAVVVFVLLRNALGGSRDD</sequence>
<feature type="transmembrane region" description="Helical" evidence="1">
    <location>
        <begin position="28"/>
        <end position="49"/>
    </location>
</feature>
<keyword evidence="1" id="KW-1133">Transmembrane helix</keyword>
<evidence type="ECO:0000256" key="1">
    <source>
        <dbReference type="SAM" id="Phobius"/>
    </source>
</evidence>
<keyword evidence="1" id="KW-0472">Membrane</keyword>
<evidence type="ECO:0000313" key="2">
    <source>
        <dbReference type="EMBL" id="GAA4429300.1"/>
    </source>
</evidence>
<evidence type="ECO:0000313" key="3">
    <source>
        <dbReference type="Proteomes" id="UP001500622"/>
    </source>
</evidence>
<keyword evidence="1" id="KW-0812">Transmembrane</keyword>
<gene>
    <name evidence="2" type="ORF">GCM10023169_31460</name>
</gene>
<accession>A0ABP8LJ87</accession>
<feature type="transmembrane region" description="Helical" evidence="1">
    <location>
        <begin position="5"/>
        <end position="22"/>
    </location>
</feature>
<comment type="caution">
    <text evidence="2">The sequence shown here is derived from an EMBL/GenBank/DDBJ whole genome shotgun (WGS) entry which is preliminary data.</text>
</comment>
<evidence type="ECO:0008006" key="4">
    <source>
        <dbReference type="Google" id="ProtNLM"/>
    </source>
</evidence>
<reference evidence="3" key="1">
    <citation type="journal article" date="2019" name="Int. J. Syst. Evol. Microbiol.">
        <title>The Global Catalogue of Microorganisms (GCM) 10K type strain sequencing project: providing services to taxonomists for standard genome sequencing and annotation.</title>
        <authorList>
            <consortium name="The Broad Institute Genomics Platform"/>
            <consortium name="The Broad Institute Genome Sequencing Center for Infectious Disease"/>
            <person name="Wu L."/>
            <person name="Ma J."/>
        </authorList>
    </citation>
    <scope>NUCLEOTIDE SEQUENCE [LARGE SCALE GENOMIC DNA]</scope>
    <source>
        <strain evidence="3">JCM 17810</strain>
    </source>
</reference>
<dbReference type="Proteomes" id="UP001500622">
    <property type="component" value="Unassembled WGS sequence"/>
</dbReference>